<organism evidence="4 5">
    <name type="scientific">Postechiella marina</name>
    <dbReference type="NCBI Taxonomy" id="943941"/>
    <lineage>
        <taxon>Bacteria</taxon>
        <taxon>Pseudomonadati</taxon>
        <taxon>Bacteroidota</taxon>
        <taxon>Flavobacteriia</taxon>
        <taxon>Flavobacteriales</taxon>
        <taxon>Flavobacteriaceae</taxon>
        <taxon>Postechiella</taxon>
    </lineage>
</organism>
<sequence>MKKQLLLFASILGALALNAQVTLVKEINDNGTSNSNPSSLTVFDGKIFFAADDSNGSNTPGGADLGKELWITDGTEAGTTFIKDIRPGSNNSSPFNLFTFKNQFYFTAYDGNSSELWTSDGTEAGTTKVDIMPSIFGEAPQRFVELNGKAYFTVGSQPGTGAETTNKLVEWDGTNDAVQVADSGTGYESVAANMIAFNNLLFIYMNYSTDDATYGRELYTYNPDSDTFTLVKDIDTGDGDSSISNFTLIGSELFFEADNALWKTDGTTAGTVAVTNATSLGGINNLYAWNGKLFFEGDDGTNGDQLYVLDPISNSITNLSNISGTNNNHNPSDYAEYGGYLYYRGEDANDNKGHLFRTNGTTIEQLDDTIIDIDEITVLNDILYFEGDNGTTGNELYSFDPSTLSISNINAGVINVFPNPATEYIMVPKSLIKANYAIHDITGKKVSEGIITSEKIDINLNNGMYLFNVKTDVINITKKILVK</sequence>
<feature type="domain" description="Secretion system C-terminal sorting" evidence="3">
    <location>
        <begin position="416"/>
        <end position="482"/>
    </location>
</feature>
<comment type="caution">
    <text evidence="4">The sequence shown here is derived from an EMBL/GenBank/DDBJ whole genome shotgun (WGS) entry which is preliminary data.</text>
</comment>
<dbReference type="Pfam" id="PF18962">
    <property type="entry name" value="Por_Secre_tail"/>
    <property type="match status" value="1"/>
</dbReference>
<evidence type="ECO:0000256" key="2">
    <source>
        <dbReference type="SAM" id="SignalP"/>
    </source>
</evidence>
<evidence type="ECO:0000313" key="4">
    <source>
        <dbReference type="EMBL" id="GAA4232683.1"/>
    </source>
</evidence>
<evidence type="ECO:0000259" key="3">
    <source>
        <dbReference type="Pfam" id="PF18962"/>
    </source>
</evidence>
<dbReference type="Proteomes" id="UP001501496">
    <property type="component" value="Unassembled WGS sequence"/>
</dbReference>
<proteinExistence type="predicted"/>
<keyword evidence="5" id="KW-1185">Reference proteome</keyword>
<protein>
    <recommendedName>
        <fullName evidence="3">Secretion system C-terminal sorting domain-containing protein</fullName>
    </recommendedName>
</protein>
<evidence type="ECO:0000313" key="5">
    <source>
        <dbReference type="Proteomes" id="UP001501496"/>
    </source>
</evidence>
<feature type="signal peptide" evidence="2">
    <location>
        <begin position="1"/>
        <end position="19"/>
    </location>
</feature>
<evidence type="ECO:0000256" key="1">
    <source>
        <dbReference type="ARBA" id="ARBA00022729"/>
    </source>
</evidence>
<reference evidence="5" key="1">
    <citation type="journal article" date="2019" name="Int. J. Syst. Evol. Microbiol.">
        <title>The Global Catalogue of Microorganisms (GCM) 10K type strain sequencing project: providing services to taxonomists for standard genome sequencing and annotation.</title>
        <authorList>
            <consortium name="The Broad Institute Genomics Platform"/>
            <consortium name="The Broad Institute Genome Sequencing Center for Infectious Disease"/>
            <person name="Wu L."/>
            <person name="Ma J."/>
        </authorList>
    </citation>
    <scope>NUCLEOTIDE SEQUENCE [LARGE SCALE GENOMIC DNA]</scope>
    <source>
        <strain evidence="5">JCM 17630</strain>
    </source>
</reference>
<feature type="chain" id="PRO_5047479388" description="Secretion system C-terminal sorting domain-containing protein" evidence="2">
    <location>
        <begin position="20"/>
        <end position="483"/>
    </location>
</feature>
<name>A0ABP8C2N5_9FLAO</name>
<dbReference type="EMBL" id="BAABCA010000002">
    <property type="protein sequence ID" value="GAA4232683.1"/>
    <property type="molecule type" value="Genomic_DNA"/>
</dbReference>
<accession>A0ABP8C2N5</accession>
<dbReference type="InterPro" id="IPR026444">
    <property type="entry name" value="Secre_tail"/>
</dbReference>
<gene>
    <name evidence="4" type="ORF">GCM10022291_08010</name>
</gene>
<dbReference type="NCBIfam" id="TIGR04183">
    <property type="entry name" value="Por_Secre_tail"/>
    <property type="match status" value="1"/>
</dbReference>
<keyword evidence="1 2" id="KW-0732">Signal</keyword>
<dbReference type="SUPFAM" id="SSF69304">
    <property type="entry name" value="Tricorn protease N-terminal domain"/>
    <property type="match status" value="1"/>
</dbReference>
<dbReference type="RefSeq" id="WP_344786794.1">
    <property type="nucleotide sequence ID" value="NZ_BAABCA010000002.1"/>
</dbReference>